<reference evidence="3 4" key="1">
    <citation type="journal article" date="2015" name="Fungal Genet. Biol.">
        <title>Evolution of novel wood decay mechanisms in Agaricales revealed by the genome sequences of Fistulina hepatica and Cylindrobasidium torrendii.</title>
        <authorList>
            <person name="Floudas D."/>
            <person name="Held B.W."/>
            <person name="Riley R."/>
            <person name="Nagy L.G."/>
            <person name="Koehler G."/>
            <person name="Ransdell A.S."/>
            <person name="Younus H."/>
            <person name="Chow J."/>
            <person name="Chiniquy J."/>
            <person name="Lipzen A."/>
            <person name="Tritt A."/>
            <person name="Sun H."/>
            <person name="Haridas S."/>
            <person name="LaButti K."/>
            <person name="Ohm R.A."/>
            <person name="Kues U."/>
            <person name="Blanchette R.A."/>
            <person name="Grigoriev I.V."/>
            <person name="Minto R.E."/>
            <person name="Hibbett D.S."/>
        </authorList>
    </citation>
    <scope>NUCLEOTIDE SEQUENCE [LARGE SCALE GENOMIC DNA]</scope>
    <source>
        <strain evidence="3 4">FP15055 ss-10</strain>
    </source>
</reference>
<dbReference type="AlphaFoldDB" id="A0A0D7BBJ0"/>
<name>A0A0D7BBJ0_9AGAR</name>
<dbReference type="Pfam" id="PF12937">
    <property type="entry name" value="F-box-like"/>
    <property type="match status" value="1"/>
</dbReference>
<dbReference type="EMBL" id="KN880521">
    <property type="protein sequence ID" value="KIY67615.1"/>
    <property type="molecule type" value="Genomic_DNA"/>
</dbReference>
<feature type="domain" description="F-box" evidence="2">
    <location>
        <begin position="52"/>
        <end position="101"/>
    </location>
</feature>
<evidence type="ECO:0000256" key="1">
    <source>
        <dbReference type="SAM" id="MobiDB-lite"/>
    </source>
</evidence>
<dbReference type="InterPro" id="IPR036047">
    <property type="entry name" value="F-box-like_dom_sf"/>
</dbReference>
<dbReference type="SMART" id="SM00256">
    <property type="entry name" value="FBOX"/>
    <property type="match status" value="1"/>
</dbReference>
<feature type="compositionally biased region" description="Basic residues" evidence="1">
    <location>
        <begin position="17"/>
        <end position="27"/>
    </location>
</feature>
<dbReference type="SUPFAM" id="SSF81383">
    <property type="entry name" value="F-box domain"/>
    <property type="match status" value="1"/>
</dbReference>
<gene>
    <name evidence="3" type="ORF">CYLTODRAFT_287559</name>
</gene>
<accession>A0A0D7BBJ0</accession>
<proteinExistence type="predicted"/>
<dbReference type="CDD" id="cd09917">
    <property type="entry name" value="F-box_SF"/>
    <property type="match status" value="1"/>
</dbReference>
<dbReference type="PROSITE" id="PS50181">
    <property type="entry name" value="FBOX"/>
    <property type="match status" value="1"/>
</dbReference>
<evidence type="ECO:0000259" key="2">
    <source>
        <dbReference type="PROSITE" id="PS50181"/>
    </source>
</evidence>
<dbReference type="Gene3D" id="1.20.1280.50">
    <property type="match status" value="1"/>
</dbReference>
<organism evidence="3 4">
    <name type="scientific">Cylindrobasidium torrendii FP15055 ss-10</name>
    <dbReference type="NCBI Taxonomy" id="1314674"/>
    <lineage>
        <taxon>Eukaryota</taxon>
        <taxon>Fungi</taxon>
        <taxon>Dikarya</taxon>
        <taxon>Basidiomycota</taxon>
        <taxon>Agaricomycotina</taxon>
        <taxon>Agaricomycetes</taxon>
        <taxon>Agaricomycetidae</taxon>
        <taxon>Agaricales</taxon>
        <taxon>Marasmiineae</taxon>
        <taxon>Physalacriaceae</taxon>
        <taxon>Cylindrobasidium</taxon>
    </lineage>
</organism>
<dbReference type="OrthoDB" id="2322499at2759"/>
<dbReference type="Proteomes" id="UP000054007">
    <property type="component" value="Unassembled WGS sequence"/>
</dbReference>
<feature type="region of interest" description="Disordered" evidence="1">
    <location>
        <begin position="1"/>
        <end position="41"/>
    </location>
</feature>
<evidence type="ECO:0000313" key="3">
    <source>
        <dbReference type="EMBL" id="KIY67615.1"/>
    </source>
</evidence>
<dbReference type="InterPro" id="IPR001810">
    <property type="entry name" value="F-box_dom"/>
</dbReference>
<sequence>MKKVDAVNEDTTDSQSKNKKAVSKTKHKETVDNSNVASREAVRRSRGRRGFLSTIIELPRDIIIEIFSRLHPGDLLSLARTSKDFRSIMLGDAAEYIWRTCRSKVPSLPPPPCGMSEPAYASLVFDTFCHECTIPRARYVDWLLRIRLCGDCLLIGHIYTNRPECHGRSRYDAFLISLFKHAPKIEYRGSQIEHSDFYHIKAWNRLLDEVLPMSDDKQLKEWEQKRQGMDDDAAKIRNFFKVRAAGHKDDLAIVRAERIDAIMAKLEVEWSKELTPEIREFLKNHKLVSQPRALTDRIWKNIEPPLIEILQKERDVINRRYRMWE</sequence>
<keyword evidence="4" id="KW-1185">Reference proteome</keyword>
<protein>
    <recommendedName>
        <fullName evidence="2">F-box domain-containing protein</fullName>
    </recommendedName>
</protein>
<evidence type="ECO:0000313" key="4">
    <source>
        <dbReference type="Proteomes" id="UP000054007"/>
    </source>
</evidence>